<evidence type="ECO:0000313" key="2">
    <source>
        <dbReference type="EMBL" id="GBM63084.1"/>
    </source>
</evidence>
<dbReference type="AlphaFoldDB" id="A0A4Y2HCR0"/>
<dbReference type="InterPro" id="IPR036691">
    <property type="entry name" value="Endo/exonu/phosph_ase_sf"/>
</dbReference>
<reference evidence="2 3" key="1">
    <citation type="journal article" date="2019" name="Sci. Rep.">
        <title>Orb-weaving spider Araneus ventricosus genome elucidates the spidroin gene catalogue.</title>
        <authorList>
            <person name="Kono N."/>
            <person name="Nakamura H."/>
            <person name="Ohtoshi R."/>
            <person name="Moran D.A.P."/>
            <person name="Shinohara A."/>
            <person name="Yoshida Y."/>
            <person name="Fujiwara M."/>
            <person name="Mori M."/>
            <person name="Tomita M."/>
            <person name="Arakawa K."/>
        </authorList>
    </citation>
    <scope>NUCLEOTIDE SEQUENCE [LARGE SCALE GENOMIC DNA]</scope>
</reference>
<comment type="caution">
    <text evidence="2">The sequence shown here is derived from an EMBL/GenBank/DDBJ whole genome shotgun (WGS) entry which is preliminary data.</text>
</comment>
<dbReference type="Pfam" id="PF14529">
    <property type="entry name" value="Exo_endo_phos_2"/>
    <property type="match status" value="1"/>
</dbReference>
<dbReference type="EMBL" id="BGPR01001851">
    <property type="protein sequence ID" value="GBM63084.1"/>
    <property type="molecule type" value="Genomic_DNA"/>
</dbReference>
<dbReference type="SUPFAM" id="SSF56219">
    <property type="entry name" value="DNase I-like"/>
    <property type="match status" value="1"/>
</dbReference>
<evidence type="ECO:0000259" key="1">
    <source>
        <dbReference type="Pfam" id="PF14529"/>
    </source>
</evidence>
<dbReference type="InterPro" id="IPR005135">
    <property type="entry name" value="Endo/exonuclease/phosphatase"/>
</dbReference>
<name>A0A4Y2HCR0_ARAVE</name>
<keyword evidence="3" id="KW-1185">Reference proteome</keyword>
<evidence type="ECO:0000313" key="3">
    <source>
        <dbReference type="Proteomes" id="UP000499080"/>
    </source>
</evidence>
<dbReference type="PANTHER" id="PTHR33273:SF4">
    <property type="entry name" value="ENDONUCLEASE_EXONUCLEASE_PHOSPHATASE DOMAIN-CONTAINING PROTEIN"/>
    <property type="match status" value="1"/>
</dbReference>
<dbReference type="GO" id="GO:0003824">
    <property type="term" value="F:catalytic activity"/>
    <property type="evidence" value="ECO:0007669"/>
    <property type="project" value="InterPro"/>
</dbReference>
<protein>
    <recommendedName>
        <fullName evidence="1">Endonuclease/exonuclease/phosphatase domain-containing protein</fullName>
    </recommendedName>
</protein>
<dbReference type="Gene3D" id="3.60.10.10">
    <property type="entry name" value="Endonuclease/exonuclease/phosphatase"/>
    <property type="match status" value="1"/>
</dbReference>
<dbReference type="Proteomes" id="UP000499080">
    <property type="component" value="Unassembled WGS sequence"/>
</dbReference>
<feature type="domain" description="Endonuclease/exonuclease/phosphatase" evidence="1">
    <location>
        <begin position="22"/>
        <end position="112"/>
    </location>
</feature>
<sequence>MKMYISTDTIGVIIKYRNLNLLVISVYCPPREDINIIVSELENCLQHPHDRFIIMGDFNSKIPVWGSDIEDERGCELQEFALSKGLAVVNDETTIPTFEGSQGRSWVDITICDP</sequence>
<gene>
    <name evidence="2" type="ORF">AVEN_68540_1</name>
</gene>
<proteinExistence type="predicted"/>
<organism evidence="2 3">
    <name type="scientific">Araneus ventricosus</name>
    <name type="common">Orbweaver spider</name>
    <name type="synonym">Epeira ventricosa</name>
    <dbReference type="NCBI Taxonomy" id="182803"/>
    <lineage>
        <taxon>Eukaryota</taxon>
        <taxon>Metazoa</taxon>
        <taxon>Ecdysozoa</taxon>
        <taxon>Arthropoda</taxon>
        <taxon>Chelicerata</taxon>
        <taxon>Arachnida</taxon>
        <taxon>Araneae</taxon>
        <taxon>Araneomorphae</taxon>
        <taxon>Entelegynae</taxon>
        <taxon>Araneoidea</taxon>
        <taxon>Araneidae</taxon>
        <taxon>Araneus</taxon>
    </lineage>
</organism>
<accession>A0A4Y2HCR0</accession>
<dbReference type="OrthoDB" id="6437038at2759"/>
<dbReference type="PANTHER" id="PTHR33273">
    <property type="entry name" value="DOMAIN-CONTAINING PROTEIN, PUTATIVE-RELATED"/>
    <property type="match status" value="1"/>
</dbReference>